<evidence type="ECO:0000259" key="1">
    <source>
        <dbReference type="Pfam" id="PF02602"/>
    </source>
</evidence>
<dbReference type="AlphaFoldDB" id="A0A0D7ADU4"/>
<dbReference type="InterPro" id="IPR036108">
    <property type="entry name" value="4pyrrol_syn_uPrphyn_synt_sf"/>
</dbReference>
<dbReference type="Proteomes" id="UP000054144">
    <property type="component" value="Unassembled WGS sequence"/>
</dbReference>
<evidence type="ECO:0000313" key="2">
    <source>
        <dbReference type="EMBL" id="KIY48589.1"/>
    </source>
</evidence>
<dbReference type="EMBL" id="KN881832">
    <property type="protein sequence ID" value="KIY48589.1"/>
    <property type="molecule type" value="Genomic_DNA"/>
</dbReference>
<dbReference type="InterPro" id="IPR039793">
    <property type="entry name" value="UROS/Hem4"/>
</dbReference>
<dbReference type="PANTHER" id="PTHR12390:SF0">
    <property type="entry name" value="UROPORPHYRINOGEN-III SYNTHASE"/>
    <property type="match status" value="1"/>
</dbReference>
<sequence>MPNVLLLRSPSGDPSVPDKYESLFANERFWVASVPVLETGLTNIEELGTHIMRGTSYQGVIITSARSCEAWRAALQSMESTSGKRDPSFFAVVRGEPIDSAESSHAVPFYVVGKASSDALSSICHDFPGYPLLPHDIRGETSGTSEQLAEFIVSDLPTRPATLLYLTGDKNRDTLPRILEHAGIEPRPLQVYGTTCSPTFPARLDKVVDICSDSDWWIVCFAPSASGYALPALRLHFAFPGEQQSHPAAVRARLAAIGQTTHAYLRDECGFIVDAVASKPNPEALLAAIQGASNPAA</sequence>
<name>A0A0D7ADU4_9AGAR</name>
<dbReference type="SUPFAM" id="SSF69618">
    <property type="entry name" value="HemD-like"/>
    <property type="match status" value="1"/>
</dbReference>
<organism evidence="2 3">
    <name type="scientific">Fistulina hepatica ATCC 64428</name>
    <dbReference type="NCBI Taxonomy" id="1128425"/>
    <lineage>
        <taxon>Eukaryota</taxon>
        <taxon>Fungi</taxon>
        <taxon>Dikarya</taxon>
        <taxon>Basidiomycota</taxon>
        <taxon>Agaricomycotina</taxon>
        <taxon>Agaricomycetes</taxon>
        <taxon>Agaricomycetidae</taxon>
        <taxon>Agaricales</taxon>
        <taxon>Fistulinaceae</taxon>
        <taxon>Fistulina</taxon>
    </lineage>
</organism>
<dbReference type="GO" id="GO:0006780">
    <property type="term" value="P:uroporphyrinogen III biosynthetic process"/>
    <property type="evidence" value="ECO:0007669"/>
    <property type="project" value="InterPro"/>
</dbReference>
<evidence type="ECO:0000313" key="3">
    <source>
        <dbReference type="Proteomes" id="UP000054144"/>
    </source>
</evidence>
<accession>A0A0D7ADU4</accession>
<gene>
    <name evidence="2" type="ORF">FISHEDRAFT_43040</name>
</gene>
<reference evidence="2 3" key="1">
    <citation type="journal article" date="2015" name="Fungal Genet. Biol.">
        <title>Evolution of novel wood decay mechanisms in Agaricales revealed by the genome sequences of Fistulina hepatica and Cylindrobasidium torrendii.</title>
        <authorList>
            <person name="Floudas D."/>
            <person name="Held B.W."/>
            <person name="Riley R."/>
            <person name="Nagy L.G."/>
            <person name="Koehler G."/>
            <person name="Ransdell A.S."/>
            <person name="Younus H."/>
            <person name="Chow J."/>
            <person name="Chiniquy J."/>
            <person name="Lipzen A."/>
            <person name="Tritt A."/>
            <person name="Sun H."/>
            <person name="Haridas S."/>
            <person name="LaButti K."/>
            <person name="Ohm R.A."/>
            <person name="Kues U."/>
            <person name="Blanchette R.A."/>
            <person name="Grigoriev I.V."/>
            <person name="Minto R.E."/>
            <person name="Hibbett D.S."/>
        </authorList>
    </citation>
    <scope>NUCLEOTIDE SEQUENCE [LARGE SCALE GENOMIC DNA]</scope>
    <source>
        <strain evidence="2 3">ATCC 64428</strain>
    </source>
</reference>
<protein>
    <submittedName>
        <fullName evidence="2">Tetrapyrrole biosynthesis, uroporphyrinogen III synthase</fullName>
    </submittedName>
</protein>
<proteinExistence type="predicted"/>
<keyword evidence="3" id="KW-1185">Reference proteome</keyword>
<dbReference type="OrthoDB" id="5595751at2759"/>
<dbReference type="Pfam" id="PF02602">
    <property type="entry name" value="HEM4"/>
    <property type="match status" value="1"/>
</dbReference>
<feature type="domain" description="Tetrapyrrole biosynthesis uroporphyrinogen III synthase" evidence="1">
    <location>
        <begin position="26"/>
        <end position="286"/>
    </location>
</feature>
<dbReference type="PANTHER" id="PTHR12390">
    <property type="entry name" value="UROPORPHYRINOGEN III SYNTHASE"/>
    <property type="match status" value="1"/>
</dbReference>
<dbReference type="CDD" id="cd06578">
    <property type="entry name" value="HemD"/>
    <property type="match status" value="1"/>
</dbReference>
<dbReference type="GO" id="GO:0004852">
    <property type="term" value="F:uroporphyrinogen-III synthase activity"/>
    <property type="evidence" value="ECO:0007669"/>
    <property type="project" value="InterPro"/>
</dbReference>
<dbReference type="GO" id="GO:0006782">
    <property type="term" value="P:protoporphyrinogen IX biosynthetic process"/>
    <property type="evidence" value="ECO:0007669"/>
    <property type="project" value="UniProtKB-UniPathway"/>
</dbReference>
<dbReference type="Gene3D" id="3.40.50.10090">
    <property type="match status" value="2"/>
</dbReference>
<dbReference type="UniPathway" id="UPA00251">
    <property type="reaction ID" value="UER00320"/>
</dbReference>
<dbReference type="InterPro" id="IPR003754">
    <property type="entry name" value="4pyrrol_synth_uPrphyn_synth"/>
</dbReference>
<dbReference type="GO" id="GO:0005829">
    <property type="term" value="C:cytosol"/>
    <property type="evidence" value="ECO:0007669"/>
    <property type="project" value="TreeGrafter"/>
</dbReference>